<feature type="region of interest" description="Disordered" evidence="1">
    <location>
        <begin position="38"/>
        <end position="107"/>
    </location>
</feature>
<proteinExistence type="predicted"/>
<evidence type="ECO:0000256" key="1">
    <source>
        <dbReference type="SAM" id="MobiDB-lite"/>
    </source>
</evidence>
<dbReference type="Proteomes" id="UP001154282">
    <property type="component" value="Unassembled WGS sequence"/>
</dbReference>
<accession>A0AAV0P9F0</accession>
<organism evidence="2 3">
    <name type="scientific">Linum tenue</name>
    <dbReference type="NCBI Taxonomy" id="586396"/>
    <lineage>
        <taxon>Eukaryota</taxon>
        <taxon>Viridiplantae</taxon>
        <taxon>Streptophyta</taxon>
        <taxon>Embryophyta</taxon>
        <taxon>Tracheophyta</taxon>
        <taxon>Spermatophyta</taxon>
        <taxon>Magnoliopsida</taxon>
        <taxon>eudicotyledons</taxon>
        <taxon>Gunneridae</taxon>
        <taxon>Pentapetalae</taxon>
        <taxon>rosids</taxon>
        <taxon>fabids</taxon>
        <taxon>Malpighiales</taxon>
        <taxon>Linaceae</taxon>
        <taxon>Linum</taxon>
    </lineage>
</organism>
<keyword evidence="3" id="KW-1185">Reference proteome</keyword>
<gene>
    <name evidence="2" type="ORF">LITE_LOCUS37523</name>
</gene>
<dbReference type="PANTHER" id="PTHR35486">
    <property type="entry name" value="EXPRESSED PROTEIN"/>
    <property type="match status" value="1"/>
</dbReference>
<comment type="caution">
    <text evidence="2">The sequence shown here is derived from an EMBL/GenBank/DDBJ whole genome shotgun (WGS) entry which is preliminary data.</text>
</comment>
<dbReference type="AlphaFoldDB" id="A0AAV0P9F0"/>
<feature type="compositionally biased region" description="Low complexity" evidence="1">
    <location>
        <begin position="164"/>
        <end position="186"/>
    </location>
</feature>
<reference evidence="2" key="1">
    <citation type="submission" date="2022-08" db="EMBL/GenBank/DDBJ databases">
        <authorList>
            <person name="Gutierrez-Valencia J."/>
        </authorList>
    </citation>
    <scope>NUCLEOTIDE SEQUENCE</scope>
</reference>
<evidence type="ECO:0000313" key="2">
    <source>
        <dbReference type="EMBL" id="CAI0467634.1"/>
    </source>
</evidence>
<sequence>MNCKQHPCDLSGSVGVCASCLRQRLLALIAAQSKLHHHHQSTSSPCHLPRSHSRPPVAASSSDQLPRKSDSSQHPLVFPRSVSPYVARRKSHDHRGGGGGGDDDLDSWSHHHHHLRFHTTPQLGPTYSSSSTSSCQRKYAKLSLFANLFRSRSDKLRNPDLDTAAAADSAQPSGSSSSSWFSSILSGRRKKQSAVESLPLPPPRRRHRGMSPADRELPQECDPTPPGGDVWELKRTPTSVRRGKAKGGNNGGNSNATGAAAGFAFCLSPLVRASPNRHWNQKAGSLAPDLGEVRVAVKPNLSMAASYCANRSRKLADFGRAMNHTR</sequence>
<evidence type="ECO:0000313" key="3">
    <source>
        <dbReference type="Proteomes" id="UP001154282"/>
    </source>
</evidence>
<name>A0AAV0P9F0_9ROSI</name>
<feature type="region of interest" description="Disordered" evidence="1">
    <location>
        <begin position="163"/>
        <end position="233"/>
    </location>
</feature>
<protein>
    <submittedName>
        <fullName evidence="2">Uncharacterized protein</fullName>
    </submittedName>
</protein>
<dbReference type="PANTHER" id="PTHR35486:SF1">
    <property type="entry name" value="OS02G0689500 PROTEIN"/>
    <property type="match status" value="1"/>
</dbReference>
<dbReference type="EMBL" id="CAMGYJ010000008">
    <property type="protein sequence ID" value="CAI0467634.1"/>
    <property type="molecule type" value="Genomic_DNA"/>
</dbReference>